<organism evidence="1">
    <name type="scientific">marine sediment metagenome</name>
    <dbReference type="NCBI Taxonomy" id="412755"/>
    <lineage>
        <taxon>unclassified sequences</taxon>
        <taxon>metagenomes</taxon>
        <taxon>ecological metagenomes</taxon>
    </lineage>
</organism>
<gene>
    <name evidence="1" type="ORF">LCGC14_2998270</name>
</gene>
<dbReference type="AlphaFoldDB" id="A0A0F8Z9D3"/>
<protein>
    <submittedName>
        <fullName evidence="1">Uncharacterized protein</fullName>
    </submittedName>
</protein>
<sequence>MDEQIITCRISKAGKNLFARIPDEDRHKVSRGALVKITLLEQVIQDPQKIKSELKEYLKQPNGGEKLKGTIMGYPIEIPIARLINNLPKNKVEKFFYEALTEK</sequence>
<reference evidence="1" key="1">
    <citation type="journal article" date="2015" name="Nature">
        <title>Complex archaea that bridge the gap between prokaryotes and eukaryotes.</title>
        <authorList>
            <person name="Spang A."/>
            <person name="Saw J.H."/>
            <person name="Jorgensen S.L."/>
            <person name="Zaremba-Niedzwiedzka K."/>
            <person name="Martijn J."/>
            <person name="Lind A.E."/>
            <person name="van Eijk R."/>
            <person name="Schleper C."/>
            <person name="Guy L."/>
            <person name="Ettema T.J."/>
        </authorList>
    </citation>
    <scope>NUCLEOTIDE SEQUENCE</scope>
</reference>
<name>A0A0F8Z9D3_9ZZZZ</name>
<accession>A0A0F8Z9D3</accession>
<dbReference type="EMBL" id="LAZR01061704">
    <property type="protein sequence ID" value="KKK63044.1"/>
    <property type="molecule type" value="Genomic_DNA"/>
</dbReference>
<proteinExistence type="predicted"/>
<evidence type="ECO:0000313" key="1">
    <source>
        <dbReference type="EMBL" id="KKK63044.1"/>
    </source>
</evidence>
<comment type="caution">
    <text evidence="1">The sequence shown here is derived from an EMBL/GenBank/DDBJ whole genome shotgun (WGS) entry which is preliminary data.</text>
</comment>